<evidence type="ECO:0000313" key="2">
    <source>
        <dbReference type="Proteomes" id="UP000468388"/>
    </source>
</evidence>
<organism evidence="1 2">
    <name type="scientific">Chitinophaga oryziterrae</name>
    <dbReference type="NCBI Taxonomy" id="1031224"/>
    <lineage>
        <taxon>Bacteria</taxon>
        <taxon>Pseudomonadati</taxon>
        <taxon>Bacteroidota</taxon>
        <taxon>Chitinophagia</taxon>
        <taxon>Chitinophagales</taxon>
        <taxon>Chitinophagaceae</taxon>
        <taxon>Chitinophaga</taxon>
    </lineage>
</organism>
<sequence>MKKQFLYKILAITLLGVFTFNTIPREFIHQFLDHHDTKDIPVSHDGPAFSVKHQHCAFLQIEPEPYVHVTAFYHALIQNIIWNYASPYMPVIRYTPFRALSLRAPPVA</sequence>
<accession>A0A6N8J1N5</accession>
<keyword evidence="2" id="KW-1185">Reference proteome</keyword>
<dbReference type="RefSeq" id="WP_143056494.1">
    <property type="nucleotide sequence ID" value="NZ_BAAAZB010000005.1"/>
</dbReference>
<comment type="caution">
    <text evidence="1">The sequence shown here is derived from an EMBL/GenBank/DDBJ whole genome shotgun (WGS) entry which is preliminary data.</text>
</comment>
<gene>
    <name evidence="1" type="ORF">GO495_00910</name>
</gene>
<reference evidence="1 2" key="1">
    <citation type="submission" date="2019-12" db="EMBL/GenBank/DDBJ databases">
        <title>The draft genomic sequence of strain Chitinophaga oryziterrae JCM 16595.</title>
        <authorList>
            <person name="Zhang X."/>
        </authorList>
    </citation>
    <scope>NUCLEOTIDE SEQUENCE [LARGE SCALE GENOMIC DNA]</scope>
    <source>
        <strain evidence="1 2">JCM 16595</strain>
    </source>
</reference>
<dbReference type="AlphaFoldDB" id="A0A6N8J1N5"/>
<name>A0A6N8J1N5_9BACT</name>
<proteinExistence type="predicted"/>
<protein>
    <submittedName>
        <fullName evidence="1">Uncharacterized protein</fullName>
    </submittedName>
</protein>
<dbReference type="OrthoDB" id="674595at2"/>
<evidence type="ECO:0000313" key="1">
    <source>
        <dbReference type="EMBL" id="MVT39127.1"/>
    </source>
</evidence>
<dbReference type="Proteomes" id="UP000468388">
    <property type="component" value="Unassembled WGS sequence"/>
</dbReference>
<dbReference type="EMBL" id="WRXO01000001">
    <property type="protein sequence ID" value="MVT39127.1"/>
    <property type="molecule type" value="Genomic_DNA"/>
</dbReference>